<organism evidence="1 2">
    <name type="scientific">Mycena alexandri</name>
    <dbReference type="NCBI Taxonomy" id="1745969"/>
    <lineage>
        <taxon>Eukaryota</taxon>
        <taxon>Fungi</taxon>
        <taxon>Dikarya</taxon>
        <taxon>Basidiomycota</taxon>
        <taxon>Agaricomycotina</taxon>
        <taxon>Agaricomycetes</taxon>
        <taxon>Agaricomycetidae</taxon>
        <taxon>Agaricales</taxon>
        <taxon>Marasmiineae</taxon>
        <taxon>Mycenaceae</taxon>
        <taxon>Mycena</taxon>
    </lineage>
</organism>
<dbReference type="AlphaFoldDB" id="A0AAD6XAY8"/>
<proteinExistence type="predicted"/>
<sequence length="80" mass="9594">MSRSHLPFPYFCHLHFLFPPSTCVNTVNETYHATRTLWFPLIRAVNGPITRWRLCRQMTLSKVNIIHWQAMHHDNVPPRR</sequence>
<comment type="caution">
    <text evidence="1">The sequence shown here is derived from an EMBL/GenBank/DDBJ whole genome shotgun (WGS) entry which is preliminary data.</text>
</comment>
<gene>
    <name evidence="1" type="ORF">C8F04DRAFT_1079894</name>
</gene>
<dbReference type="EMBL" id="JARJCM010000017">
    <property type="protein sequence ID" value="KAJ7041376.1"/>
    <property type="molecule type" value="Genomic_DNA"/>
</dbReference>
<keyword evidence="2" id="KW-1185">Reference proteome</keyword>
<dbReference type="Proteomes" id="UP001218188">
    <property type="component" value="Unassembled WGS sequence"/>
</dbReference>
<name>A0AAD6XAY8_9AGAR</name>
<evidence type="ECO:0000313" key="2">
    <source>
        <dbReference type="Proteomes" id="UP001218188"/>
    </source>
</evidence>
<accession>A0AAD6XAY8</accession>
<evidence type="ECO:0000313" key="1">
    <source>
        <dbReference type="EMBL" id="KAJ7041376.1"/>
    </source>
</evidence>
<reference evidence="1" key="1">
    <citation type="submission" date="2023-03" db="EMBL/GenBank/DDBJ databases">
        <title>Massive genome expansion in bonnet fungi (Mycena s.s.) driven by repeated elements and novel gene families across ecological guilds.</title>
        <authorList>
            <consortium name="Lawrence Berkeley National Laboratory"/>
            <person name="Harder C.B."/>
            <person name="Miyauchi S."/>
            <person name="Viragh M."/>
            <person name="Kuo A."/>
            <person name="Thoen E."/>
            <person name="Andreopoulos B."/>
            <person name="Lu D."/>
            <person name="Skrede I."/>
            <person name="Drula E."/>
            <person name="Henrissat B."/>
            <person name="Morin E."/>
            <person name="Kohler A."/>
            <person name="Barry K."/>
            <person name="LaButti K."/>
            <person name="Morin E."/>
            <person name="Salamov A."/>
            <person name="Lipzen A."/>
            <person name="Mereny Z."/>
            <person name="Hegedus B."/>
            <person name="Baldrian P."/>
            <person name="Stursova M."/>
            <person name="Weitz H."/>
            <person name="Taylor A."/>
            <person name="Grigoriev I.V."/>
            <person name="Nagy L.G."/>
            <person name="Martin F."/>
            <person name="Kauserud H."/>
        </authorList>
    </citation>
    <scope>NUCLEOTIDE SEQUENCE</scope>
    <source>
        <strain evidence="1">CBHHK200</strain>
    </source>
</reference>
<protein>
    <submittedName>
        <fullName evidence="1">Uncharacterized protein</fullName>
    </submittedName>
</protein>